<dbReference type="HOGENOM" id="CLU_2310491_0_0_1"/>
<protein>
    <submittedName>
        <fullName evidence="1">Uncharacterized protein</fullName>
    </submittedName>
</protein>
<proteinExistence type="predicted"/>
<dbReference type="Gramene" id="OGLUM06G29560.2">
    <property type="protein sequence ID" value="OGLUM06G29560.2"/>
    <property type="gene ID" value="OGLUM06G29560"/>
</dbReference>
<dbReference type="EnsemblPlants" id="OGLUM06G29560.2">
    <property type="protein sequence ID" value="OGLUM06G29560.2"/>
    <property type="gene ID" value="OGLUM06G29560"/>
</dbReference>
<evidence type="ECO:0000313" key="1">
    <source>
        <dbReference type="EnsemblPlants" id="OGLUM06G29560.2"/>
    </source>
</evidence>
<accession>A0A0E0AEQ4</accession>
<organism evidence="1">
    <name type="scientific">Oryza glumipatula</name>
    <dbReference type="NCBI Taxonomy" id="40148"/>
    <lineage>
        <taxon>Eukaryota</taxon>
        <taxon>Viridiplantae</taxon>
        <taxon>Streptophyta</taxon>
        <taxon>Embryophyta</taxon>
        <taxon>Tracheophyta</taxon>
        <taxon>Spermatophyta</taxon>
        <taxon>Magnoliopsida</taxon>
        <taxon>Liliopsida</taxon>
        <taxon>Poales</taxon>
        <taxon>Poaceae</taxon>
        <taxon>BOP clade</taxon>
        <taxon>Oryzoideae</taxon>
        <taxon>Oryzeae</taxon>
        <taxon>Oryzinae</taxon>
        <taxon>Oryza</taxon>
    </lineage>
</organism>
<reference evidence="1" key="1">
    <citation type="submission" date="2015-04" db="UniProtKB">
        <authorList>
            <consortium name="EnsemblPlants"/>
        </authorList>
    </citation>
    <scope>IDENTIFICATION</scope>
</reference>
<name>A0A0E0AEQ4_9ORYZ</name>
<dbReference type="Proteomes" id="UP000026961">
    <property type="component" value="Chromosome 6"/>
</dbReference>
<sequence length="100" mass="11085">MAPTPIIPCRSVMSRPQRAPPHGLHMVRWRLSNAACLRTTSYTFCSEEMTASPAGVTVRLEYTGEVRAISPGAGSTPRQAYLSEQRIHLLFFSLLLLLGR</sequence>
<dbReference type="AlphaFoldDB" id="A0A0E0AEQ4"/>
<keyword evidence="2" id="KW-1185">Reference proteome</keyword>
<reference evidence="1" key="2">
    <citation type="submission" date="2018-05" db="EMBL/GenBank/DDBJ databases">
        <title>OgluRS3 (Oryza glumaepatula Reference Sequence Version 3).</title>
        <authorList>
            <person name="Zhang J."/>
            <person name="Kudrna D."/>
            <person name="Lee S."/>
            <person name="Talag J."/>
            <person name="Welchert J."/>
            <person name="Wing R.A."/>
        </authorList>
    </citation>
    <scope>NUCLEOTIDE SEQUENCE [LARGE SCALE GENOMIC DNA]</scope>
</reference>
<evidence type="ECO:0000313" key="2">
    <source>
        <dbReference type="Proteomes" id="UP000026961"/>
    </source>
</evidence>